<protein>
    <recommendedName>
        <fullName evidence="2">Peptidase M12A domain-containing protein</fullName>
    </recommendedName>
</protein>
<evidence type="ECO:0000259" key="2">
    <source>
        <dbReference type="PROSITE" id="PS51864"/>
    </source>
</evidence>
<evidence type="ECO:0000313" key="5">
    <source>
        <dbReference type="Proteomes" id="UP001152797"/>
    </source>
</evidence>
<dbReference type="Proteomes" id="UP001152797">
    <property type="component" value="Unassembled WGS sequence"/>
</dbReference>
<keyword evidence="5" id="KW-1185">Reference proteome</keyword>
<feature type="domain" description="Peptidase M12A" evidence="2">
    <location>
        <begin position="1"/>
        <end position="99"/>
    </location>
</feature>
<comment type="caution">
    <text evidence="3">The sequence shown here is derived from an EMBL/GenBank/DDBJ whole genome shotgun (WGS) entry which is preliminary data.</text>
</comment>
<dbReference type="Pfam" id="PF01400">
    <property type="entry name" value="Astacin"/>
    <property type="match status" value="1"/>
</dbReference>
<evidence type="ECO:0000313" key="4">
    <source>
        <dbReference type="EMBL" id="CAL4803554.1"/>
    </source>
</evidence>
<sequence>MVRYKFDVGVDDTRKEAFRAAAADWRTHTCIAVVEDDNAEYPYILVGIYAEGSCWAYLGRPSTFHKINLGWCKTMSHKGSMVHELGHGLGVNHEQKRADGSQQYHGKGPHLEMFWQNTESWGSQYTPAVNTYIGSADDGGDDPQIGYAPYDFDTRWYFNTIPSSAQSLVGQRNALSAGDIKQALVTLSTSAWVSIAFTTPFAAVPVVVVTPTETGTTDPASIRLKDITTTGFSAIVAKPPNKAVGNSAMTVTFLAAAPGVRQLGGLWMEAGTISTQKLAYSTKCLGSGLPAISWEKVSFAHEFPAPPAFLSSIQTVNNENGLPSNSQPWLTVSLNSVKVNEAWVALDRAETTRYGQVNQDEVVGYIAIQGGSATLQSTTGAQVKMAAVVSKKNIRGWQNGAYTVSLGADLSVANPLAVASQSTRYSSDGGWARLRGGSSSSVKVAIDEDTTCDKDRRHSREIVSVCAFSGPCVL</sequence>
<dbReference type="EMBL" id="CAMXCT030006573">
    <property type="protein sequence ID" value="CAL4803554.1"/>
    <property type="molecule type" value="Genomic_DNA"/>
</dbReference>
<dbReference type="GO" id="GO:0008270">
    <property type="term" value="F:zinc ion binding"/>
    <property type="evidence" value="ECO:0007669"/>
    <property type="project" value="UniProtKB-UniRule"/>
</dbReference>
<dbReference type="GO" id="GO:0006508">
    <property type="term" value="P:proteolysis"/>
    <property type="evidence" value="ECO:0007669"/>
    <property type="project" value="UniProtKB-KW"/>
</dbReference>
<dbReference type="AlphaFoldDB" id="A0A9P1GLS6"/>
<keyword evidence="1" id="KW-0479">Metal-binding</keyword>
<accession>A0A9P1GLS6</accession>
<dbReference type="EMBL" id="CAMXCT020006573">
    <property type="protein sequence ID" value="CAL1169617.1"/>
    <property type="molecule type" value="Genomic_DNA"/>
</dbReference>
<dbReference type="OrthoDB" id="426270at2759"/>
<evidence type="ECO:0000256" key="1">
    <source>
        <dbReference type="PROSITE-ProRule" id="PRU01211"/>
    </source>
</evidence>
<keyword evidence="1" id="KW-0645">Protease</keyword>
<gene>
    <name evidence="3" type="ORF">C1SCF055_LOCUS40995</name>
</gene>
<dbReference type="PANTHER" id="PTHR10127">
    <property type="entry name" value="DISCOIDIN, CUB, EGF, LAMININ , AND ZINC METALLOPROTEASE DOMAIN CONTAINING"/>
    <property type="match status" value="1"/>
</dbReference>
<dbReference type="PANTHER" id="PTHR10127:SF850">
    <property type="entry name" value="METALLOENDOPEPTIDASE"/>
    <property type="match status" value="1"/>
</dbReference>
<comment type="cofactor">
    <cofactor evidence="1">
        <name>Zn(2+)</name>
        <dbReference type="ChEBI" id="CHEBI:29105"/>
    </cofactor>
    <text evidence="1">Binds 1 zinc ion per subunit.</text>
</comment>
<feature type="binding site" evidence="1">
    <location>
        <position position="93"/>
    </location>
    <ligand>
        <name>Zn(2+)</name>
        <dbReference type="ChEBI" id="CHEBI:29105"/>
        <note>catalytic</note>
    </ligand>
</feature>
<dbReference type="GO" id="GO:0004222">
    <property type="term" value="F:metalloendopeptidase activity"/>
    <property type="evidence" value="ECO:0007669"/>
    <property type="project" value="UniProtKB-UniRule"/>
</dbReference>
<feature type="active site" evidence="1">
    <location>
        <position position="84"/>
    </location>
</feature>
<dbReference type="InterPro" id="IPR001506">
    <property type="entry name" value="Peptidase_M12A"/>
</dbReference>
<reference evidence="4 5" key="2">
    <citation type="submission" date="2024-05" db="EMBL/GenBank/DDBJ databases">
        <authorList>
            <person name="Chen Y."/>
            <person name="Shah S."/>
            <person name="Dougan E. K."/>
            <person name="Thang M."/>
            <person name="Chan C."/>
        </authorList>
    </citation>
    <scope>NUCLEOTIDE SEQUENCE [LARGE SCALE GENOMIC DNA]</scope>
</reference>
<keyword evidence="1" id="KW-0482">Metalloprotease</keyword>
<feature type="binding site" evidence="1">
    <location>
        <position position="87"/>
    </location>
    <ligand>
        <name>Zn(2+)</name>
        <dbReference type="ChEBI" id="CHEBI:29105"/>
        <note>catalytic</note>
    </ligand>
</feature>
<name>A0A9P1GLS6_9DINO</name>
<dbReference type="InterPro" id="IPR024079">
    <property type="entry name" value="MetalloPept_cat_dom_sf"/>
</dbReference>
<dbReference type="InterPro" id="IPR006026">
    <property type="entry name" value="Peptidase_Metallo"/>
</dbReference>
<proteinExistence type="predicted"/>
<reference evidence="3" key="1">
    <citation type="submission" date="2022-10" db="EMBL/GenBank/DDBJ databases">
        <authorList>
            <person name="Chen Y."/>
            <person name="Dougan E. K."/>
            <person name="Chan C."/>
            <person name="Rhodes N."/>
            <person name="Thang M."/>
        </authorList>
    </citation>
    <scope>NUCLEOTIDE SEQUENCE</scope>
</reference>
<organism evidence="3">
    <name type="scientific">Cladocopium goreaui</name>
    <dbReference type="NCBI Taxonomy" id="2562237"/>
    <lineage>
        <taxon>Eukaryota</taxon>
        <taxon>Sar</taxon>
        <taxon>Alveolata</taxon>
        <taxon>Dinophyceae</taxon>
        <taxon>Suessiales</taxon>
        <taxon>Symbiodiniaceae</taxon>
        <taxon>Cladocopium</taxon>
    </lineage>
</organism>
<keyword evidence="1" id="KW-0862">Zinc</keyword>
<dbReference type="PROSITE" id="PS51864">
    <property type="entry name" value="ASTACIN"/>
    <property type="match status" value="1"/>
</dbReference>
<dbReference type="SUPFAM" id="SSF55486">
    <property type="entry name" value="Metalloproteases ('zincins'), catalytic domain"/>
    <property type="match status" value="1"/>
</dbReference>
<evidence type="ECO:0000313" key="3">
    <source>
        <dbReference type="EMBL" id="CAI4016242.1"/>
    </source>
</evidence>
<dbReference type="SMART" id="SM00235">
    <property type="entry name" value="ZnMc"/>
    <property type="match status" value="1"/>
</dbReference>
<comment type="caution">
    <text evidence="1">Lacks conserved residue(s) required for the propagation of feature annotation.</text>
</comment>
<feature type="binding site" evidence="1">
    <location>
        <position position="83"/>
    </location>
    <ligand>
        <name>Zn(2+)</name>
        <dbReference type="ChEBI" id="CHEBI:29105"/>
        <note>catalytic</note>
    </ligand>
</feature>
<dbReference type="EMBL" id="CAMXCT010006573">
    <property type="protein sequence ID" value="CAI4016242.1"/>
    <property type="molecule type" value="Genomic_DNA"/>
</dbReference>
<keyword evidence="1" id="KW-0378">Hydrolase</keyword>
<dbReference type="Gene3D" id="3.40.390.10">
    <property type="entry name" value="Collagenase (Catalytic Domain)"/>
    <property type="match status" value="1"/>
</dbReference>